<accession>A0A059L0J7</accession>
<organism evidence="1 2">
    <name type="scientific">Pseudomonas mandelii PD30</name>
    <dbReference type="NCBI Taxonomy" id="1419583"/>
    <lineage>
        <taxon>Bacteria</taxon>
        <taxon>Pseudomonadati</taxon>
        <taxon>Pseudomonadota</taxon>
        <taxon>Gammaproteobacteria</taxon>
        <taxon>Pseudomonadales</taxon>
        <taxon>Pseudomonadaceae</taxon>
        <taxon>Pseudomonas</taxon>
    </lineage>
</organism>
<proteinExistence type="predicted"/>
<dbReference type="RefSeq" id="WP_033058341.1">
    <property type="nucleotide sequence ID" value="NZ_AZQQ01000082.1"/>
</dbReference>
<reference evidence="1 2" key="1">
    <citation type="submission" date="2013-12" db="EMBL/GenBank/DDBJ databases">
        <authorList>
            <person name="Formusa P.A."/>
            <person name="Habash M."/>
            <person name="Lee H."/>
            <person name="Trevors J.T."/>
        </authorList>
    </citation>
    <scope>NUCLEOTIDE SEQUENCE [LARGE SCALE GENOMIC DNA]</scope>
    <source>
        <strain evidence="1 2">PD30</strain>
    </source>
</reference>
<protein>
    <submittedName>
        <fullName evidence="1">Uncharacterized protein</fullName>
    </submittedName>
</protein>
<dbReference type="AlphaFoldDB" id="A0A059L0J7"/>
<dbReference type="EMBL" id="AZQQ01000082">
    <property type="protein sequence ID" value="KDD67837.1"/>
    <property type="molecule type" value="Genomic_DNA"/>
</dbReference>
<dbReference type="Proteomes" id="UP000026739">
    <property type="component" value="Unassembled WGS sequence"/>
</dbReference>
<name>A0A059L0J7_9PSED</name>
<evidence type="ECO:0000313" key="2">
    <source>
        <dbReference type="Proteomes" id="UP000026739"/>
    </source>
</evidence>
<evidence type="ECO:0000313" key="1">
    <source>
        <dbReference type="EMBL" id="KDD67837.1"/>
    </source>
</evidence>
<sequence length="62" mass="7052">MDVELSQFQKDLLESVREMNASRAVRVSETRPLQLQDCIDTYVSSSATHHKNVSLKLENSDT</sequence>
<gene>
    <name evidence="1" type="ORF">V466_17280</name>
</gene>
<comment type="caution">
    <text evidence="1">The sequence shown here is derived from an EMBL/GenBank/DDBJ whole genome shotgun (WGS) entry which is preliminary data.</text>
</comment>